<keyword evidence="8 10" id="KW-0472">Membrane</keyword>
<name>A0A941EX27_9ACTN</name>
<dbReference type="PROSITE" id="PS01327">
    <property type="entry name" value="MSCL"/>
    <property type="match status" value="1"/>
</dbReference>
<evidence type="ECO:0000256" key="5">
    <source>
        <dbReference type="ARBA" id="ARBA00022692"/>
    </source>
</evidence>
<proteinExistence type="inferred from homology"/>
<keyword evidence="9" id="KW-0407">Ion channel</keyword>
<keyword evidence="6 10" id="KW-1133">Transmembrane helix</keyword>
<evidence type="ECO:0000256" key="8">
    <source>
        <dbReference type="ARBA" id="ARBA00023136"/>
    </source>
</evidence>
<keyword evidence="3" id="KW-0813">Transport</keyword>
<dbReference type="EMBL" id="JAGSOG010000345">
    <property type="protein sequence ID" value="MBR7838898.1"/>
    <property type="molecule type" value="Genomic_DNA"/>
</dbReference>
<feature type="transmembrane region" description="Helical" evidence="10">
    <location>
        <begin position="12"/>
        <end position="30"/>
    </location>
</feature>
<reference evidence="11" key="1">
    <citation type="submission" date="2021-04" db="EMBL/GenBank/DDBJ databases">
        <title>Genome based classification of Actinospica acidithermotolerans sp. nov., an actinobacterium isolated from an Indonesian hot spring.</title>
        <authorList>
            <person name="Kusuma A.B."/>
            <person name="Putra K.E."/>
            <person name="Nafisah S."/>
            <person name="Loh J."/>
            <person name="Nouioui I."/>
            <person name="Goodfellow M."/>
        </authorList>
    </citation>
    <scope>NUCLEOTIDE SEQUENCE</scope>
    <source>
        <strain evidence="11">CSCA 57</strain>
    </source>
</reference>
<gene>
    <name evidence="11" type="primary">mscL</name>
    <name evidence="11" type="ORF">KDL01_36865</name>
</gene>
<dbReference type="PRINTS" id="PR01264">
    <property type="entry name" value="MECHCHANNEL"/>
</dbReference>
<evidence type="ECO:0000256" key="10">
    <source>
        <dbReference type="SAM" id="Phobius"/>
    </source>
</evidence>
<dbReference type="RefSeq" id="WP_212533346.1">
    <property type="nucleotide sequence ID" value="NZ_JAGSOG010000345.1"/>
</dbReference>
<keyword evidence="5 10" id="KW-0812">Transmembrane</keyword>
<dbReference type="InterPro" id="IPR019823">
    <property type="entry name" value="Mechanosensitive_channel_CS"/>
</dbReference>
<evidence type="ECO:0000313" key="11">
    <source>
        <dbReference type="EMBL" id="MBR7838898.1"/>
    </source>
</evidence>
<dbReference type="GO" id="GO:0005886">
    <property type="term" value="C:plasma membrane"/>
    <property type="evidence" value="ECO:0007669"/>
    <property type="project" value="UniProtKB-SubCell"/>
</dbReference>
<dbReference type="InterPro" id="IPR037673">
    <property type="entry name" value="MSC/AndL"/>
</dbReference>
<keyword evidence="7" id="KW-0406">Ion transport</keyword>
<sequence>MKGFRQFILRGNLVDLAVAVVIGGQFSSLVKGLTTSFINPLLSLFGNQQSLDKYQFTVKHSVFTYGQFVDDLISFVVASAVIYFLVVHPVARLLRMFAKDQASNERNCPFCTRSIPLAAVRCPECTSVLTEGTPAAADLPDPRPAPAPVR</sequence>
<dbReference type="NCBIfam" id="TIGR00220">
    <property type="entry name" value="mscL"/>
    <property type="match status" value="1"/>
</dbReference>
<organism evidence="11 12">
    <name type="scientific">Actinospica durhamensis</name>
    <dbReference type="NCBI Taxonomy" id="1508375"/>
    <lineage>
        <taxon>Bacteria</taxon>
        <taxon>Bacillati</taxon>
        <taxon>Actinomycetota</taxon>
        <taxon>Actinomycetes</taxon>
        <taxon>Catenulisporales</taxon>
        <taxon>Actinospicaceae</taxon>
        <taxon>Actinospica</taxon>
    </lineage>
</organism>
<keyword evidence="12" id="KW-1185">Reference proteome</keyword>
<evidence type="ECO:0000256" key="3">
    <source>
        <dbReference type="ARBA" id="ARBA00022448"/>
    </source>
</evidence>
<comment type="subcellular location">
    <subcellularLocation>
        <location evidence="1">Cell membrane</location>
        <topology evidence="1">Multi-pass membrane protein</topology>
    </subcellularLocation>
</comment>
<dbReference type="InterPro" id="IPR001185">
    <property type="entry name" value="MS_channel"/>
</dbReference>
<evidence type="ECO:0000313" key="12">
    <source>
        <dbReference type="Proteomes" id="UP000675781"/>
    </source>
</evidence>
<dbReference type="Pfam" id="PF01741">
    <property type="entry name" value="MscL"/>
    <property type="match status" value="1"/>
</dbReference>
<evidence type="ECO:0000256" key="2">
    <source>
        <dbReference type="ARBA" id="ARBA00007254"/>
    </source>
</evidence>
<feature type="transmembrane region" description="Helical" evidence="10">
    <location>
        <begin position="72"/>
        <end position="91"/>
    </location>
</feature>
<protein>
    <submittedName>
        <fullName evidence="11">Large conductance mechanosensitive channel protein MscL</fullName>
    </submittedName>
</protein>
<evidence type="ECO:0000256" key="6">
    <source>
        <dbReference type="ARBA" id="ARBA00022989"/>
    </source>
</evidence>
<dbReference type="GO" id="GO:0008381">
    <property type="term" value="F:mechanosensitive monoatomic ion channel activity"/>
    <property type="evidence" value="ECO:0007669"/>
    <property type="project" value="InterPro"/>
</dbReference>
<comment type="caution">
    <text evidence="11">The sequence shown here is derived from an EMBL/GenBank/DDBJ whole genome shotgun (WGS) entry which is preliminary data.</text>
</comment>
<dbReference type="AlphaFoldDB" id="A0A941EX27"/>
<dbReference type="PANTHER" id="PTHR30266:SF2">
    <property type="entry name" value="LARGE-CONDUCTANCE MECHANOSENSITIVE CHANNEL"/>
    <property type="match status" value="1"/>
</dbReference>
<comment type="similarity">
    <text evidence="2">Belongs to the MscL family.</text>
</comment>
<evidence type="ECO:0000256" key="7">
    <source>
        <dbReference type="ARBA" id="ARBA00023065"/>
    </source>
</evidence>
<evidence type="ECO:0000256" key="9">
    <source>
        <dbReference type="ARBA" id="ARBA00023303"/>
    </source>
</evidence>
<dbReference type="PANTHER" id="PTHR30266">
    <property type="entry name" value="MECHANOSENSITIVE CHANNEL MSCL"/>
    <property type="match status" value="1"/>
</dbReference>
<keyword evidence="4" id="KW-1003">Cell membrane</keyword>
<dbReference type="SUPFAM" id="SSF81330">
    <property type="entry name" value="Gated mechanosensitive channel"/>
    <property type="match status" value="1"/>
</dbReference>
<evidence type="ECO:0000256" key="4">
    <source>
        <dbReference type="ARBA" id="ARBA00022475"/>
    </source>
</evidence>
<evidence type="ECO:0000256" key="1">
    <source>
        <dbReference type="ARBA" id="ARBA00004651"/>
    </source>
</evidence>
<dbReference type="Proteomes" id="UP000675781">
    <property type="component" value="Unassembled WGS sequence"/>
</dbReference>
<dbReference type="Gene3D" id="1.10.1200.120">
    <property type="entry name" value="Large-conductance mechanosensitive channel, MscL, domain 1"/>
    <property type="match status" value="1"/>
</dbReference>
<dbReference type="InterPro" id="IPR036019">
    <property type="entry name" value="MscL_channel"/>
</dbReference>
<accession>A0A941EX27</accession>